<comment type="caution">
    <text evidence="2">The sequence shown here is derived from an EMBL/GenBank/DDBJ whole genome shotgun (WGS) entry which is preliminary data.</text>
</comment>
<dbReference type="Proteomes" id="UP000613580">
    <property type="component" value="Unassembled WGS sequence"/>
</dbReference>
<evidence type="ECO:0000313" key="2">
    <source>
        <dbReference type="EMBL" id="KAF7308382.1"/>
    </source>
</evidence>
<dbReference type="OrthoDB" id="408933at2759"/>
<feature type="region of interest" description="Disordered" evidence="1">
    <location>
        <begin position="78"/>
        <end position="98"/>
    </location>
</feature>
<dbReference type="Pfam" id="PF09809">
    <property type="entry name" value="MRP-L27"/>
    <property type="match status" value="1"/>
</dbReference>
<gene>
    <name evidence="2" type="ORF">HMN09_00686800</name>
</gene>
<dbReference type="GO" id="GO:0003735">
    <property type="term" value="F:structural constituent of ribosome"/>
    <property type="evidence" value="ECO:0007669"/>
    <property type="project" value="InterPro"/>
</dbReference>
<sequence length="130" mass="14873">MQPTAVRLRLQPRRPLLSFRANKDYYKGNRQSALPGHRTGAPGVHVNRRVGYKLLESRVRVFVAPPIQDILESPLKPYVEPRTRPKQKQGVFSDMPDGGMNPAYFLQTARKYHLERAQQQQQQNAVVPTA</sequence>
<accession>A0A8H6T1W9</accession>
<dbReference type="AlphaFoldDB" id="A0A8H6T1W9"/>
<name>A0A8H6T1W9_MYCCL</name>
<dbReference type="InterPro" id="IPR019189">
    <property type="entry name" value="Ribosomal_mL41"/>
</dbReference>
<evidence type="ECO:0000256" key="1">
    <source>
        <dbReference type="SAM" id="MobiDB-lite"/>
    </source>
</evidence>
<reference evidence="2" key="1">
    <citation type="submission" date="2020-05" db="EMBL/GenBank/DDBJ databases">
        <title>Mycena genomes resolve the evolution of fungal bioluminescence.</title>
        <authorList>
            <person name="Tsai I.J."/>
        </authorList>
    </citation>
    <scope>NUCLEOTIDE SEQUENCE</scope>
    <source>
        <strain evidence="2">110903Hualien_Pintung</strain>
    </source>
</reference>
<dbReference type="EMBL" id="JACAZE010000008">
    <property type="protein sequence ID" value="KAF7308382.1"/>
    <property type="molecule type" value="Genomic_DNA"/>
</dbReference>
<keyword evidence="3" id="KW-1185">Reference proteome</keyword>
<dbReference type="GO" id="GO:0005762">
    <property type="term" value="C:mitochondrial large ribosomal subunit"/>
    <property type="evidence" value="ECO:0007669"/>
    <property type="project" value="InterPro"/>
</dbReference>
<proteinExistence type="predicted"/>
<evidence type="ECO:0000313" key="3">
    <source>
        <dbReference type="Proteomes" id="UP000613580"/>
    </source>
</evidence>
<protein>
    <submittedName>
        <fullName evidence="2">Uncharacterized protein</fullName>
    </submittedName>
</protein>
<organism evidence="2 3">
    <name type="scientific">Mycena chlorophos</name>
    <name type="common">Agaric fungus</name>
    <name type="synonym">Agaricus chlorophos</name>
    <dbReference type="NCBI Taxonomy" id="658473"/>
    <lineage>
        <taxon>Eukaryota</taxon>
        <taxon>Fungi</taxon>
        <taxon>Dikarya</taxon>
        <taxon>Basidiomycota</taxon>
        <taxon>Agaricomycotina</taxon>
        <taxon>Agaricomycetes</taxon>
        <taxon>Agaricomycetidae</taxon>
        <taxon>Agaricales</taxon>
        <taxon>Marasmiineae</taxon>
        <taxon>Mycenaceae</taxon>
        <taxon>Mycena</taxon>
    </lineage>
</organism>